<dbReference type="Pfam" id="PF01522">
    <property type="entry name" value="Polysacc_deac_1"/>
    <property type="match status" value="1"/>
</dbReference>
<gene>
    <name evidence="2" type="ORF">GCM10009114_17390</name>
</gene>
<dbReference type="PROSITE" id="PS51677">
    <property type="entry name" value="NODB"/>
    <property type="match status" value="1"/>
</dbReference>
<evidence type="ECO:0000313" key="2">
    <source>
        <dbReference type="EMBL" id="GAA0856236.1"/>
    </source>
</evidence>
<keyword evidence="3" id="KW-1185">Reference proteome</keyword>
<sequence length="556" mass="63678">MVQAKHILTIVIEDYYQVGSFQHLIPNDYWGRFESRLKRNVDVALALLERTNSTATFFVCGWIADYHPEIIKIIASKGHEIACQGYFHHNLESIPKAEFVKDIKRSKEAVERALGKQVQGFRIARGWLKPSQLWLLQELADMGFEYDSSLCRHGFQFASQPEYGVIHKHALANSSIYEVPVSSGSIWKWSMPIAGGNYWRQFPLWPFHKWIQKWVSSHQEPLVSYFHIWELDPNQPVISAASMLQKIRHYRNLATMQDKIQHYLQEYSFTSIQQHLDLPEPANVSATEQQNIDASRSPVLSKQADLTVVIPCYNEEQTLAYLKNTLQRFEQSSQGLFNLHYIFIDDGSTDNTMQCLQSLFGENKQTRILQHQRNQGIAAAILTGFAKVDTELLAVIDADCTFSPEQLIDMYSLLTDDVDVVSASPMHNQGSMQNVAYWRQSMSKGAAFLHSLVLHNKLTSYTSCFRLYRRHTIKGLQVTNKGFCGVTEILAKIDLAGFKIVEFPAMLEVRLLGASKINVIKTMLDHLRLVARIARMRLFGKSTTKDLVDKDEQRVE</sequence>
<dbReference type="SUPFAM" id="SSF88713">
    <property type="entry name" value="Glycoside hydrolase/deacetylase"/>
    <property type="match status" value="1"/>
</dbReference>
<dbReference type="CDD" id="cd10941">
    <property type="entry name" value="CE4_PuuE_HpPgdA_like_2"/>
    <property type="match status" value="1"/>
</dbReference>
<feature type="domain" description="NodB homology" evidence="1">
    <location>
        <begin position="27"/>
        <end position="183"/>
    </location>
</feature>
<dbReference type="Pfam" id="PF11959">
    <property type="entry name" value="DUF3473"/>
    <property type="match status" value="1"/>
</dbReference>
<evidence type="ECO:0000313" key="3">
    <source>
        <dbReference type="Proteomes" id="UP001500359"/>
    </source>
</evidence>
<dbReference type="Pfam" id="PF00535">
    <property type="entry name" value="Glycos_transf_2"/>
    <property type="match status" value="1"/>
</dbReference>
<dbReference type="InterPro" id="IPR011330">
    <property type="entry name" value="Glyco_hydro/deAcase_b/a-brl"/>
</dbReference>
<dbReference type="PANTHER" id="PTHR48090">
    <property type="entry name" value="UNDECAPRENYL-PHOSPHATE 4-DEOXY-4-FORMAMIDO-L-ARABINOSE TRANSFERASE-RELATED"/>
    <property type="match status" value="1"/>
</dbReference>
<dbReference type="PANTHER" id="PTHR48090:SF7">
    <property type="entry name" value="RFBJ PROTEIN"/>
    <property type="match status" value="1"/>
</dbReference>
<accession>A0ABP3WX98</accession>
<organism evidence="2 3">
    <name type="scientific">Aliiglaciecola litoralis</name>
    <dbReference type="NCBI Taxonomy" id="582857"/>
    <lineage>
        <taxon>Bacteria</taxon>
        <taxon>Pseudomonadati</taxon>
        <taxon>Pseudomonadota</taxon>
        <taxon>Gammaproteobacteria</taxon>
        <taxon>Alteromonadales</taxon>
        <taxon>Alteromonadaceae</taxon>
        <taxon>Aliiglaciecola</taxon>
    </lineage>
</organism>
<dbReference type="InterPro" id="IPR001173">
    <property type="entry name" value="Glyco_trans_2-like"/>
</dbReference>
<dbReference type="InterPro" id="IPR045235">
    <property type="entry name" value="PuuE_HpPgdA-like"/>
</dbReference>
<comment type="caution">
    <text evidence="2">The sequence shown here is derived from an EMBL/GenBank/DDBJ whole genome shotgun (WGS) entry which is preliminary data.</text>
</comment>
<dbReference type="InterPro" id="IPR022560">
    <property type="entry name" value="DUF3473"/>
</dbReference>
<dbReference type="InterPro" id="IPR050256">
    <property type="entry name" value="Glycosyltransferase_2"/>
</dbReference>
<dbReference type="InterPro" id="IPR029044">
    <property type="entry name" value="Nucleotide-diphossugar_trans"/>
</dbReference>
<dbReference type="Gene3D" id="3.90.550.10">
    <property type="entry name" value="Spore Coat Polysaccharide Biosynthesis Protein SpsA, Chain A"/>
    <property type="match status" value="1"/>
</dbReference>
<proteinExistence type="predicted"/>
<dbReference type="Gene3D" id="3.20.20.370">
    <property type="entry name" value="Glycoside hydrolase/deacetylase"/>
    <property type="match status" value="1"/>
</dbReference>
<dbReference type="SUPFAM" id="SSF53448">
    <property type="entry name" value="Nucleotide-diphospho-sugar transferases"/>
    <property type="match status" value="1"/>
</dbReference>
<reference evidence="3" key="1">
    <citation type="journal article" date="2019" name="Int. J. Syst. Evol. Microbiol.">
        <title>The Global Catalogue of Microorganisms (GCM) 10K type strain sequencing project: providing services to taxonomists for standard genome sequencing and annotation.</title>
        <authorList>
            <consortium name="The Broad Institute Genomics Platform"/>
            <consortium name="The Broad Institute Genome Sequencing Center for Infectious Disease"/>
            <person name="Wu L."/>
            <person name="Ma J."/>
        </authorList>
    </citation>
    <scope>NUCLEOTIDE SEQUENCE [LARGE SCALE GENOMIC DNA]</scope>
    <source>
        <strain evidence="3">JCM 15896</strain>
    </source>
</reference>
<name>A0ABP3WX98_9ALTE</name>
<evidence type="ECO:0000259" key="1">
    <source>
        <dbReference type="PROSITE" id="PS51677"/>
    </source>
</evidence>
<dbReference type="EMBL" id="BAAAFD010000004">
    <property type="protein sequence ID" value="GAA0856236.1"/>
    <property type="molecule type" value="Genomic_DNA"/>
</dbReference>
<dbReference type="InterPro" id="IPR002509">
    <property type="entry name" value="NODB_dom"/>
</dbReference>
<dbReference type="Proteomes" id="UP001500359">
    <property type="component" value="Unassembled WGS sequence"/>
</dbReference>
<protein>
    <recommendedName>
        <fullName evidence="1">NodB homology domain-containing protein</fullName>
    </recommendedName>
</protein>
<dbReference type="CDD" id="cd04179">
    <property type="entry name" value="DPM_DPG-synthase_like"/>
    <property type="match status" value="1"/>
</dbReference>